<feature type="compositionally biased region" description="Polar residues" evidence="4">
    <location>
        <begin position="251"/>
        <end position="268"/>
    </location>
</feature>
<feature type="region of interest" description="Disordered" evidence="4">
    <location>
        <begin position="245"/>
        <end position="272"/>
    </location>
</feature>
<reference evidence="5" key="1">
    <citation type="submission" date="2021-02" db="EMBL/GenBank/DDBJ databases">
        <authorList>
            <person name="Nowell W R."/>
        </authorList>
    </citation>
    <scope>NUCLEOTIDE SEQUENCE</scope>
</reference>
<comment type="caution">
    <text evidence="5">The sequence shown here is derived from an EMBL/GenBank/DDBJ whole genome shotgun (WGS) entry which is preliminary data.</text>
</comment>
<evidence type="ECO:0000256" key="2">
    <source>
        <dbReference type="ARBA" id="ARBA00022490"/>
    </source>
</evidence>
<dbReference type="InterPro" id="IPR051833">
    <property type="entry name" value="TC-DDR_regulator"/>
</dbReference>
<comment type="subcellular location">
    <subcellularLocation>
        <location evidence="1">Cytoplasm</location>
    </subcellularLocation>
</comment>
<feature type="region of interest" description="Disordered" evidence="4">
    <location>
        <begin position="687"/>
        <end position="778"/>
    </location>
</feature>
<feature type="compositionally biased region" description="Polar residues" evidence="4">
    <location>
        <begin position="9"/>
        <end position="20"/>
    </location>
</feature>
<evidence type="ECO:0000256" key="4">
    <source>
        <dbReference type="SAM" id="MobiDB-lite"/>
    </source>
</evidence>
<feature type="region of interest" description="Disordered" evidence="4">
    <location>
        <begin position="587"/>
        <end position="621"/>
    </location>
</feature>
<feature type="compositionally biased region" description="Low complexity" evidence="4">
    <location>
        <begin position="641"/>
        <end position="656"/>
    </location>
</feature>
<feature type="region of interest" description="Disordered" evidence="4">
    <location>
        <begin position="1"/>
        <end position="20"/>
    </location>
</feature>
<dbReference type="InterPro" id="IPR009060">
    <property type="entry name" value="UBA-like_sf"/>
</dbReference>
<feature type="compositionally biased region" description="Polar residues" evidence="4">
    <location>
        <begin position="726"/>
        <end position="744"/>
    </location>
</feature>
<dbReference type="AlphaFoldDB" id="A0A817SKB6"/>
<feature type="compositionally biased region" description="Low complexity" evidence="4">
    <location>
        <begin position="357"/>
        <end position="392"/>
    </location>
</feature>
<keyword evidence="2" id="KW-0963">Cytoplasm</keyword>
<dbReference type="Gene3D" id="1.10.8.10">
    <property type="entry name" value="DNA helicase RuvA subunit, C-terminal domain"/>
    <property type="match status" value="1"/>
</dbReference>
<evidence type="ECO:0000256" key="1">
    <source>
        <dbReference type="ARBA" id="ARBA00004496"/>
    </source>
</evidence>
<feature type="compositionally biased region" description="Low complexity" evidence="4">
    <location>
        <begin position="716"/>
        <end position="725"/>
    </location>
</feature>
<feature type="compositionally biased region" description="Low complexity" evidence="4">
    <location>
        <begin position="399"/>
        <end position="414"/>
    </location>
</feature>
<accession>A0A817SKB6</accession>
<dbReference type="SUPFAM" id="SSF46934">
    <property type="entry name" value="UBA-like"/>
    <property type="match status" value="1"/>
</dbReference>
<dbReference type="EMBL" id="CAJNXB010003102">
    <property type="protein sequence ID" value="CAF3296771.1"/>
    <property type="molecule type" value="Genomic_DNA"/>
</dbReference>
<feature type="compositionally biased region" description="Low complexity" evidence="4">
    <location>
        <begin position="607"/>
        <end position="620"/>
    </location>
</feature>
<dbReference type="GO" id="GO:0005634">
    <property type="term" value="C:nucleus"/>
    <property type="evidence" value="ECO:0007669"/>
    <property type="project" value="TreeGrafter"/>
</dbReference>
<dbReference type="OrthoDB" id="5918007at2759"/>
<feature type="region of interest" description="Disordered" evidence="4">
    <location>
        <begin position="488"/>
        <end position="548"/>
    </location>
</feature>
<feature type="compositionally biased region" description="Polar residues" evidence="4">
    <location>
        <begin position="761"/>
        <end position="778"/>
    </location>
</feature>
<feature type="compositionally biased region" description="Low complexity" evidence="4">
    <location>
        <begin position="488"/>
        <end position="532"/>
    </location>
</feature>
<proteinExistence type="predicted"/>
<evidence type="ECO:0000313" key="6">
    <source>
        <dbReference type="Proteomes" id="UP000663825"/>
    </source>
</evidence>
<dbReference type="PANTHER" id="PTHR16308">
    <property type="entry name" value="UBIQUITIN ASSOCIATED PROTEIN 2-LIKE/LINGERER"/>
    <property type="match status" value="1"/>
</dbReference>
<feature type="compositionally biased region" description="Low complexity" evidence="4">
    <location>
        <begin position="163"/>
        <end position="172"/>
    </location>
</feature>
<sequence length="778" mass="86418">MSVAAASGAVSTQQQHRPTQEQIRLAQLIEDKKHDHPEVKEILRKVLDVVVNSKEEDALVALFDCDYDYEKTVALLIEKGHEVASEWRTATNHKLTKKQQQKVAATKNGHGELDENGQQRGNDGLSSRGKSRGGRTRIPHNEGDSPHGTNEKQQQNDNPILQQRQRGGSTYRGRYRGSNRGGHRGMNRNHQHVQDSNNDILSPSDTNRRSRGGGAAAVASNHQQQQYPWEVDHWDGRTMIISRTAVDDEQPLNSNESSEVPSSQLNRNNQEKLKPDFDPIEAARQIKNVIGIGQTPKPVESDQLQKSKTIASLMNTKLTPPPRIPQQPVVFSDHFDGGVNKIDVQFGNIGESSEDTSSASAFYQQSQSISSNKISQRTTEQSSHVSPSSRPSEQPVMNQQQQQQQRILQTQIQQQPTMSMKQVVTPQYTLHQQQHPITAPNILLQSLLYQQQQHQPDPITLDTTYDPTTFSLPSIDFNSQYFMAAQMNQQQSAQQQTQPRYLVSQQPSLPQQASSKNPQTSSVSTTTSATTANKAPAIPPGMFPTAPQLNPATYSTAYNVQQQTAGATYSTPYDTEHLFANNYMPLNNTQQAQSPSGTYGSVTPPVQQQTNNKNDNKTLNYPPPITDGLMLVKQYHQYTLQQSNSQQQGQQTATHSPAPLSYFLSHAPNGPGYSAGPAIMYAQAPTAIPQHQQAPKQQGQPYNQNNSSAGMGGNDSYYSRTSSSSNKEGQYMYTTTNQPQHVQTQSAGQQQNINKQQHQQRTTGNAYNNQQGPQRPYQ</sequence>
<gene>
    <name evidence="5" type="ORF">TIS948_LOCUS17989</name>
</gene>
<protein>
    <submittedName>
        <fullName evidence="5">Uncharacterized protein</fullName>
    </submittedName>
</protein>
<feature type="compositionally biased region" description="Low complexity" evidence="4">
    <location>
        <begin position="745"/>
        <end position="760"/>
    </location>
</feature>
<feature type="region of interest" description="Disordered" evidence="4">
    <location>
        <begin position="641"/>
        <end position="665"/>
    </location>
</feature>
<dbReference type="GO" id="GO:0005737">
    <property type="term" value="C:cytoplasm"/>
    <property type="evidence" value="ECO:0007669"/>
    <property type="project" value="UniProtKB-SubCell"/>
</dbReference>
<feature type="region of interest" description="Disordered" evidence="4">
    <location>
        <begin position="91"/>
        <end position="228"/>
    </location>
</feature>
<keyword evidence="3" id="KW-0597">Phosphoprotein</keyword>
<feature type="compositionally biased region" description="Basic residues" evidence="4">
    <location>
        <begin position="173"/>
        <end position="191"/>
    </location>
</feature>
<organism evidence="5 6">
    <name type="scientific">Rotaria socialis</name>
    <dbReference type="NCBI Taxonomy" id="392032"/>
    <lineage>
        <taxon>Eukaryota</taxon>
        <taxon>Metazoa</taxon>
        <taxon>Spiralia</taxon>
        <taxon>Gnathifera</taxon>
        <taxon>Rotifera</taxon>
        <taxon>Eurotatoria</taxon>
        <taxon>Bdelloidea</taxon>
        <taxon>Philodinida</taxon>
        <taxon>Philodinidae</taxon>
        <taxon>Rotaria</taxon>
    </lineage>
</organism>
<evidence type="ECO:0000256" key="3">
    <source>
        <dbReference type="ARBA" id="ARBA00022553"/>
    </source>
</evidence>
<feature type="compositionally biased region" description="Basic residues" evidence="4">
    <location>
        <begin position="129"/>
        <end position="138"/>
    </location>
</feature>
<feature type="compositionally biased region" description="Polar residues" evidence="4">
    <location>
        <begin position="194"/>
        <end position="205"/>
    </location>
</feature>
<evidence type="ECO:0000313" key="5">
    <source>
        <dbReference type="EMBL" id="CAF3296771.1"/>
    </source>
</evidence>
<feature type="compositionally biased region" description="Polar residues" evidence="4">
    <location>
        <begin position="587"/>
        <end position="606"/>
    </location>
</feature>
<feature type="compositionally biased region" description="Low complexity" evidence="4">
    <location>
        <begin position="689"/>
        <end position="704"/>
    </location>
</feature>
<feature type="compositionally biased region" description="Polar residues" evidence="4">
    <location>
        <begin position="147"/>
        <end position="162"/>
    </location>
</feature>
<dbReference type="PANTHER" id="PTHR16308:SF13">
    <property type="entry name" value="PROTEIN LINGERER"/>
    <property type="match status" value="1"/>
</dbReference>
<dbReference type="Proteomes" id="UP000663825">
    <property type="component" value="Unassembled WGS sequence"/>
</dbReference>
<name>A0A817SKB6_9BILA</name>
<feature type="region of interest" description="Disordered" evidence="4">
    <location>
        <begin position="350"/>
        <end position="414"/>
    </location>
</feature>
<feature type="compositionally biased region" description="Polar residues" evidence="4">
    <location>
        <begin position="116"/>
        <end position="125"/>
    </location>
</feature>